<feature type="domain" description="XdhC Rossmann" evidence="2">
    <location>
        <begin position="160"/>
        <end position="300"/>
    </location>
</feature>
<gene>
    <name evidence="3" type="ORF">QWZ10_00430</name>
</gene>
<name>A0ABT8D1J2_9RHOB</name>
<dbReference type="PANTHER" id="PTHR30388:SF4">
    <property type="entry name" value="MOLYBDENUM COFACTOR INSERTION CHAPERONE PAOD"/>
    <property type="match status" value="1"/>
</dbReference>
<organism evidence="3 4">
    <name type="scientific">Paracoccus cavernae</name>
    <dbReference type="NCBI Taxonomy" id="1571207"/>
    <lineage>
        <taxon>Bacteria</taxon>
        <taxon>Pseudomonadati</taxon>
        <taxon>Pseudomonadota</taxon>
        <taxon>Alphaproteobacteria</taxon>
        <taxon>Rhodobacterales</taxon>
        <taxon>Paracoccaceae</taxon>
        <taxon>Paracoccus</taxon>
    </lineage>
</organism>
<protein>
    <submittedName>
        <fullName evidence="3">XdhC family protein</fullName>
    </submittedName>
</protein>
<dbReference type="Gene3D" id="3.40.50.720">
    <property type="entry name" value="NAD(P)-binding Rossmann-like Domain"/>
    <property type="match status" value="1"/>
</dbReference>
<evidence type="ECO:0000259" key="2">
    <source>
        <dbReference type="Pfam" id="PF13478"/>
    </source>
</evidence>
<evidence type="ECO:0000313" key="3">
    <source>
        <dbReference type="EMBL" id="MDN3710674.1"/>
    </source>
</evidence>
<dbReference type="PANTHER" id="PTHR30388">
    <property type="entry name" value="ALDEHYDE OXIDOREDUCTASE MOLYBDENUM COFACTOR ASSEMBLY PROTEIN"/>
    <property type="match status" value="1"/>
</dbReference>
<dbReference type="Proteomes" id="UP001243846">
    <property type="component" value="Unassembled WGS sequence"/>
</dbReference>
<dbReference type="EMBL" id="JAUFRC010000001">
    <property type="protein sequence ID" value="MDN3710674.1"/>
    <property type="molecule type" value="Genomic_DNA"/>
</dbReference>
<feature type="domain" description="XdhC- CoxI" evidence="1">
    <location>
        <begin position="12"/>
        <end position="75"/>
    </location>
</feature>
<keyword evidence="4" id="KW-1185">Reference proteome</keyword>
<proteinExistence type="predicted"/>
<dbReference type="Pfam" id="PF02625">
    <property type="entry name" value="XdhC_CoxI"/>
    <property type="match status" value="1"/>
</dbReference>
<dbReference type="Pfam" id="PF13478">
    <property type="entry name" value="XdhC_C"/>
    <property type="match status" value="1"/>
</dbReference>
<sequence length="325" mass="33565">MRDPWQAAFDLGEGVVMAVLTRTIGPAYRLAGAAMAIGAGDEVAGAITSGCVEADLVLQAAKLRQTDGVMRLQYGEGSPYFDLKLPCGGGIEVMLFAVQDRALLAELQARRHARDSLSLLVSPQGRLALGPYQPTGPERGAASDGARAFAIGFRPALRHVVFGAGPEAVAFAALAQAGGAGVVLASHDGATLAAAQEGGLPCRDLSGLAGLDEIALDARTAVTLFYHDHDVEPEILSRVLPSPAFYIGAQGSRAAQAERLARLAEIGIPVEERQRLRGPIGLIHSTRDPHSLAVSVLAEITALAAETQAGAPTGGAFPAPQTDEA</sequence>
<dbReference type="InterPro" id="IPR003777">
    <property type="entry name" value="XdhC_CoxI"/>
</dbReference>
<comment type="caution">
    <text evidence="3">The sequence shown here is derived from an EMBL/GenBank/DDBJ whole genome shotgun (WGS) entry which is preliminary data.</text>
</comment>
<dbReference type="InterPro" id="IPR027051">
    <property type="entry name" value="XdhC_Rossmann_dom"/>
</dbReference>
<dbReference type="RefSeq" id="WP_377786270.1">
    <property type="nucleotide sequence ID" value="NZ_JBHUOC010000001.1"/>
</dbReference>
<evidence type="ECO:0000259" key="1">
    <source>
        <dbReference type="Pfam" id="PF02625"/>
    </source>
</evidence>
<accession>A0ABT8D1J2</accession>
<evidence type="ECO:0000313" key="4">
    <source>
        <dbReference type="Proteomes" id="UP001243846"/>
    </source>
</evidence>
<dbReference type="InterPro" id="IPR052698">
    <property type="entry name" value="MoCofactor_Util/Proc"/>
</dbReference>
<reference evidence="4" key="1">
    <citation type="journal article" date="2019" name="Int. J. Syst. Evol. Microbiol.">
        <title>The Global Catalogue of Microorganisms (GCM) 10K type strain sequencing project: providing services to taxonomists for standard genome sequencing and annotation.</title>
        <authorList>
            <consortium name="The Broad Institute Genomics Platform"/>
            <consortium name="The Broad Institute Genome Sequencing Center for Infectious Disease"/>
            <person name="Wu L."/>
            <person name="Ma J."/>
        </authorList>
    </citation>
    <scope>NUCLEOTIDE SEQUENCE [LARGE SCALE GENOMIC DNA]</scope>
    <source>
        <strain evidence="4">CECT 8482</strain>
    </source>
</reference>